<dbReference type="Proteomes" id="UP000000249">
    <property type="component" value="Chromosome 1"/>
</dbReference>
<evidence type="ECO:0000256" key="1">
    <source>
        <dbReference type="ARBA" id="ARBA00006096"/>
    </source>
</evidence>
<keyword evidence="2 3" id="KW-0378">Hydrolase</keyword>
<evidence type="ECO:0000313" key="4">
    <source>
        <dbReference type="Proteomes" id="UP000000249"/>
    </source>
</evidence>
<dbReference type="KEGG" id="vco:VC0395_A0161"/>
<organism evidence="3 4">
    <name type="scientific">Vibrio cholerae serotype O1 (strain ATCC 39541 / Classical Ogawa 395 / O395)</name>
    <dbReference type="NCBI Taxonomy" id="345073"/>
    <lineage>
        <taxon>Bacteria</taxon>
        <taxon>Pseudomonadati</taxon>
        <taxon>Pseudomonadota</taxon>
        <taxon>Gammaproteobacteria</taxon>
        <taxon>Vibrionales</taxon>
        <taxon>Vibrionaceae</taxon>
        <taxon>Vibrio</taxon>
    </lineage>
</organism>
<dbReference type="AlphaFoldDB" id="A0A0H3AIF3"/>
<evidence type="ECO:0000256" key="2">
    <source>
        <dbReference type="ARBA" id="ARBA00022801"/>
    </source>
</evidence>
<keyword evidence="3" id="KW-0121">Carboxypeptidase</keyword>
<dbReference type="SUPFAM" id="SSF56601">
    <property type="entry name" value="beta-lactamase/transpeptidase-like"/>
    <property type="match status" value="1"/>
</dbReference>
<dbReference type="NCBIfam" id="TIGR00666">
    <property type="entry name" value="PBP4"/>
    <property type="match status" value="1"/>
</dbReference>
<dbReference type="Pfam" id="PF02113">
    <property type="entry name" value="Peptidase_S13"/>
    <property type="match status" value="1"/>
</dbReference>
<dbReference type="GO" id="GO:0009002">
    <property type="term" value="F:serine-type D-Ala-D-Ala carboxypeptidase activity"/>
    <property type="evidence" value="ECO:0007669"/>
    <property type="project" value="UniProtKB-EC"/>
</dbReference>
<dbReference type="Gene3D" id="3.50.80.20">
    <property type="entry name" value="D-Ala-D-Ala carboxypeptidase C, peptidase S13"/>
    <property type="match status" value="1"/>
</dbReference>
<gene>
    <name evidence="3" type="primary">dacB</name>
    <name evidence="3" type="ordered locus">VC0395_A0161</name>
</gene>
<protein>
    <submittedName>
        <fullName evidence="3">D-alanyl-D-alanine carboxypeptidase/D-alanyl-D-alanine-endopeptidase</fullName>
        <ecNumber evidence="3">3.4.16.4</ecNumber>
    </submittedName>
</protein>
<sequence>MVDVIAMLFRFIPVWLLSISGFLIASPIYAQTPLTAATTKLPQGARYSLLIEDVALQQNTLELNTHLYYPPASTQKILTALAAKLELGDKFRFHTDLMRSGQDWIIRFSGDPTLTTADLTTLLKAMKAQSGGRIEGDLWLDNSVFSGYERAVGWPWDILGVCYSAPASAINLDANCIQASIYTEPQGKTRVYVPEHYPVHVQSQAISVTQSEQESLLCDLELTATPENHYTLDGCLALRDKPLPLKFAVQDTGIYTQRVVYRLLSQLNIELKGKIKVGKANTKQAQKIASHHSQPLPVLLKTMLQESDNLIADTLTKALGHRFYSQPGSFTNGTQAIKQIFYSRTGISLEDTQLADGSGLSRNNRMRPQVMLETLRYLYQHEAELGLIAMLPSAGESGTLQYRRSMRAPQISGQIKAKSGSLYGTYNMAGFVMDENQRPKTLFVQFVTDYFPPRSNPEVAVEPPIIQFETQLYQELIQFNRLASKPN</sequence>
<dbReference type="eggNOG" id="COG2027">
    <property type="taxonomic scope" value="Bacteria"/>
</dbReference>
<dbReference type="PANTHER" id="PTHR30023">
    <property type="entry name" value="D-ALANYL-D-ALANINE CARBOXYPEPTIDASE"/>
    <property type="match status" value="1"/>
</dbReference>
<dbReference type="EMBL" id="CP000627">
    <property type="protein sequence ID" value="ABQ20229.1"/>
    <property type="molecule type" value="Genomic_DNA"/>
</dbReference>
<dbReference type="PRINTS" id="PR00922">
    <property type="entry name" value="DADACBPTASE3"/>
</dbReference>
<dbReference type="GO" id="GO:0006508">
    <property type="term" value="P:proteolysis"/>
    <property type="evidence" value="ECO:0007669"/>
    <property type="project" value="InterPro"/>
</dbReference>
<dbReference type="EC" id="3.4.16.4" evidence="3"/>
<dbReference type="KEGG" id="vcr:VC395_0649"/>
<dbReference type="FunFam" id="3.40.710.10:FF:000093">
    <property type="entry name" value="D-alanyl-D-alanine carboxypeptidase/D-alanyl-D-alanine-endopeptidase"/>
    <property type="match status" value="1"/>
</dbReference>
<proteinExistence type="inferred from homology"/>
<comment type="similarity">
    <text evidence="1">Belongs to the peptidase S13 family.</text>
</comment>
<dbReference type="OrthoDB" id="9802627at2"/>
<keyword evidence="3" id="KW-0645">Protease</keyword>
<dbReference type="InterPro" id="IPR000667">
    <property type="entry name" value="Peptidase_S13"/>
</dbReference>
<evidence type="ECO:0000313" key="3">
    <source>
        <dbReference type="EMBL" id="ABQ20229.1"/>
    </source>
</evidence>
<dbReference type="GO" id="GO:0000270">
    <property type="term" value="P:peptidoglycan metabolic process"/>
    <property type="evidence" value="ECO:0007669"/>
    <property type="project" value="TreeGrafter"/>
</dbReference>
<reference evidence="3 4" key="1">
    <citation type="submission" date="2007-03" db="EMBL/GenBank/DDBJ databases">
        <authorList>
            <person name="Heidelberg J."/>
        </authorList>
    </citation>
    <scope>NUCLEOTIDE SEQUENCE [LARGE SCALE GENOMIC DNA]</scope>
    <source>
        <strain evidence="4">ATCC 39541 / Classical Ogawa 395 / O395</strain>
    </source>
</reference>
<dbReference type="NCBIfam" id="NF008322">
    <property type="entry name" value="PRK11113.1"/>
    <property type="match status" value="1"/>
</dbReference>
<dbReference type="PATRIC" id="fig|345073.21.peg.630"/>
<dbReference type="PANTHER" id="PTHR30023:SF0">
    <property type="entry name" value="PENICILLIN-SENSITIVE CARBOXYPEPTIDASE A"/>
    <property type="match status" value="1"/>
</dbReference>
<name>A0A0H3AIF3_VIBC3</name>
<accession>A0A0H3AIF3</accession>
<dbReference type="InterPro" id="IPR012338">
    <property type="entry name" value="Beta-lactam/transpept-like"/>
</dbReference>
<dbReference type="Gene3D" id="3.40.710.10">
    <property type="entry name" value="DD-peptidase/beta-lactamase superfamily"/>
    <property type="match status" value="2"/>
</dbReference>